<evidence type="ECO:0000256" key="5">
    <source>
        <dbReference type="ARBA" id="ARBA00022989"/>
    </source>
</evidence>
<dbReference type="InterPro" id="IPR003370">
    <property type="entry name" value="Chromate_transpt"/>
</dbReference>
<keyword evidence="3" id="KW-1003">Cell membrane</keyword>
<comment type="subcellular location">
    <subcellularLocation>
        <location evidence="1">Cell membrane</location>
        <topology evidence="1">Multi-pass membrane protein</topology>
    </subcellularLocation>
</comment>
<accession>A0A2S0MGT0</accession>
<dbReference type="OrthoDB" id="8969999at2"/>
<feature type="transmembrane region" description="Helical" evidence="7">
    <location>
        <begin position="146"/>
        <end position="166"/>
    </location>
</feature>
<feature type="transmembrane region" description="Helical" evidence="7">
    <location>
        <begin position="344"/>
        <end position="365"/>
    </location>
</feature>
<dbReference type="PANTHER" id="PTHR33567">
    <property type="entry name" value="CHROMATE ION TRANSPORTER (EUROFUNG)"/>
    <property type="match status" value="1"/>
</dbReference>
<evidence type="ECO:0000313" key="8">
    <source>
        <dbReference type="EMBL" id="AVO34913.1"/>
    </source>
</evidence>
<evidence type="ECO:0000256" key="7">
    <source>
        <dbReference type="SAM" id="Phobius"/>
    </source>
</evidence>
<evidence type="ECO:0000256" key="3">
    <source>
        <dbReference type="ARBA" id="ARBA00022475"/>
    </source>
</evidence>
<feature type="transmembrane region" description="Helical" evidence="7">
    <location>
        <begin position="273"/>
        <end position="293"/>
    </location>
</feature>
<comment type="similarity">
    <text evidence="2">Belongs to the chromate ion transporter (CHR) (TC 2.A.51) family.</text>
</comment>
<evidence type="ECO:0000313" key="9">
    <source>
        <dbReference type="Proteomes" id="UP000239709"/>
    </source>
</evidence>
<dbReference type="PANTHER" id="PTHR33567:SF3">
    <property type="entry name" value="CHROMATE ION TRANSPORTER (EUROFUNG)"/>
    <property type="match status" value="1"/>
</dbReference>
<dbReference type="Pfam" id="PF02417">
    <property type="entry name" value="Chromate_transp"/>
    <property type="match status" value="2"/>
</dbReference>
<reference evidence="8 9" key="1">
    <citation type="submission" date="2018-03" db="EMBL/GenBank/DDBJ databases">
        <title>Genome sequencing of Ottowia sp.</title>
        <authorList>
            <person name="Kim S.-J."/>
            <person name="Heo J."/>
            <person name="Kwon S.-W."/>
        </authorList>
    </citation>
    <scope>NUCLEOTIDE SEQUENCE [LARGE SCALE GENOMIC DNA]</scope>
    <source>
        <strain evidence="8 9">KADR8-3</strain>
    </source>
</reference>
<keyword evidence="6 7" id="KW-0472">Membrane</keyword>
<evidence type="ECO:0000256" key="6">
    <source>
        <dbReference type="ARBA" id="ARBA00023136"/>
    </source>
</evidence>
<organism evidence="8 9">
    <name type="scientific">Ottowia oryzae</name>
    <dbReference type="NCBI Taxonomy" id="2109914"/>
    <lineage>
        <taxon>Bacteria</taxon>
        <taxon>Pseudomonadati</taxon>
        <taxon>Pseudomonadota</taxon>
        <taxon>Betaproteobacteria</taxon>
        <taxon>Burkholderiales</taxon>
        <taxon>Comamonadaceae</taxon>
        <taxon>Ottowia</taxon>
    </lineage>
</organism>
<feature type="transmembrane region" description="Helical" evidence="7">
    <location>
        <begin position="178"/>
        <end position="199"/>
    </location>
</feature>
<feature type="transmembrane region" description="Helical" evidence="7">
    <location>
        <begin position="401"/>
        <end position="418"/>
    </location>
</feature>
<feature type="transmembrane region" description="Helical" evidence="7">
    <location>
        <begin position="243"/>
        <end position="261"/>
    </location>
</feature>
<dbReference type="NCBIfam" id="TIGR00937">
    <property type="entry name" value="2A51"/>
    <property type="match status" value="1"/>
</dbReference>
<dbReference type="KEGG" id="otk:C6570_12210"/>
<evidence type="ECO:0000256" key="4">
    <source>
        <dbReference type="ARBA" id="ARBA00022692"/>
    </source>
</evidence>
<dbReference type="PIRSF" id="PIRSF004810">
    <property type="entry name" value="ChrA"/>
    <property type="match status" value="1"/>
</dbReference>
<gene>
    <name evidence="8" type="ORF">C6570_12210</name>
</gene>
<protein>
    <submittedName>
        <fullName evidence="8">Chromate transporter</fullName>
    </submittedName>
</protein>
<feature type="transmembrane region" description="Helical" evidence="7">
    <location>
        <begin position="377"/>
        <end position="395"/>
    </location>
</feature>
<dbReference type="GO" id="GO:0005886">
    <property type="term" value="C:plasma membrane"/>
    <property type="evidence" value="ECO:0007669"/>
    <property type="project" value="UniProtKB-SubCell"/>
</dbReference>
<feature type="transmembrane region" description="Helical" evidence="7">
    <location>
        <begin position="41"/>
        <end position="63"/>
    </location>
</feature>
<evidence type="ECO:0000256" key="2">
    <source>
        <dbReference type="ARBA" id="ARBA00005262"/>
    </source>
</evidence>
<keyword evidence="5 7" id="KW-1133">Transmembrane helix</keyword>
<keyword evidence="9" id="KW-1185">Reference proteome</keyword>
<evidence type="ECO:0000256" key="1">
    <source>
        <dbReference type="ARBA" id="ARBA00004651"/>
    </source>
</evidence>
<keyword evidence="4 7" id="KW-0812">Transmembrane</keyword>
<dbReference type="GO" id="GO:0015109">
    <property type="term" value="F:chromate transmembrane transporter activity"/>
    <property type="evidence" value="ECO:0007669"/>
    <property type="project" value="InterPro"/>
</dbReference>
<dbReference type="Proteomes" id="UP000239709">
    <property type="component" value="Chromosome"/>
</dbReference>
<feature type="transmembrane region" description="Helical" evidence="7">
    <location>
        <begin position="112"/>
        <end position="134"/>
    </location>
</feature>
<dbReference type="EMBL" id="CP027666">
    <property type="protein sequence ID" value="AVO34913.1"/>
    <property type="molecule type" value="Genomic_DNA"/>
</dbReference>
<proteinExistence type="inferred from homology"/>
<sequence>MRSSAFHTVTHARYPAPVYDPFDSSHTAPPPRRSPRTLADIAGVFLRLGVTSFGGPVAHLGYFRTEFVERRRWLTDTAYAELVALCQFLPGPTSSQVGFAIGLQRGGWAGAVLAWLGFTLPSALLLIALALGLAQLDLRQPALAGALHGLKLAAVAVVAHAVWGMARTLCPDAPRRTLAALATAIALAWSGPWAQWWLIVAAAAWGATGRIGHAAGQPSAQAIAETNDARGPANGAHQSLRAAAGWFAAFILLLIGLPVLARATGSAAAELVAVFYRAGALVFGGGHVVLPLLQAEVVPRGWLDLDTFLAGYGAAQAVPGPLFTFAAFVGAARTVAPNGWAGGLMALVAVFAPAMLVLLAALPAWSRLRHLARARSALAAVNAAVVGLLLATWLGLLRPSIGSAADVLIALVAALALIGARVPPWLVALGCALAGGALAGWAPQ</sequence>
<name>A0A2S0MGT0_9BURK</name>
<dbReference type="AlphaFoldDB" id="A0A2S0MGT0"/>
<dbReference type="InterPro" id="IPR014047">
    <property type="entry name" value="Chr_Tranpt_l_chain"/>
</dbReference>